<keyword evidence="3" id="KW-1185">Reference proteome</keyword>
<sequence>MTIRLERDAHGQLALIARDGHRHAGVLPVRAFPLSAPGEGVALMSADGHELAWFDRLDELEAASRALLEDELARREFMPQVRAISGVSSFSTPCEWDVLTDRGATRFTLRSEDDIRRLAGGRLLVTDSHGIHYEVVDMKKLDRPSRRILDRFL</sequence>
<dbReference type="Pfam" id="PF08909">
    <property type="entry name" value="DUF1854"/>
    <property type="match status" value="1"/>
</dbReference>
<evidence type="ECO:0000259" key="1">
    <source>
        <dbReference type="Pfam" id="PF08909"/>
    </source>
</evidence>
<dbReference type="InterPro" id="IPR015005">
    <property type="entry name" value="DUF1854"/>
</dbReference>
<dbReference type="AlphaFoldDB" id="F5REH4"/>
<dbReference type="STRING" id="1000565.METUNv1_02695"/>
<gene>
    <name evidence="2" type="ORF">METUNv1_02695</name>
</gene>
<reference evidence="2 3" key="1">
    <citation type="journal article" date="2011" name="J. Bacteriol.">
        <title>Genome sequence of Methyloversatilis universalis FAM5T, a methylotrophic representative of the order Rhodocyclales.</title>
        <authorList>
            <person name="Kittichotirat W."/>
            <person name="Good N.M."/>
            <person name="Hall R."/>
            <person name="Bringel F."/>
            <person name="Lajus A."/>
            <person name="Medigue C."/>
            <person name="Smalley N.E."/>
            <person name="Beck D."/>
            <person name="Bumgarner R."/>
            <person name="Vuilleumier S."/>
            <person name="Kalyuzhnaya M.G."/>
        </authorList>
    </citation>
    <scope>NUCLEOTIDE SEQUENCE [LARGE SCALE GENOMIC DNA]</scope>
    <source>
        <strain evidence="3">ATCC BAA-1314 / JCM 13912 / FAM5</strain>
    </source>
</reference>
<evidence type="ECO:0000313" key="2">
    <source>
        <dbReference type="EMBL" id="EGK71305.1"/>
    </source>
</evidence>
<dbReference type="Proteomes" id="UP000005019">
    <property type="component" value="Unassembled WGS sequence"/>
</dbReference>
<dbReference type="RefSeq" id="WP_008062528.1">
    <property type="nucleotide sequence ID" value="NZ_AFHG01000052.1"/>
</dbReference>
<name>F5REH4_METUF</name>
<evidence type="ECO:0000313" key="3">
    <source>
        <dbReference type="Proteomes" id="UP000005019"/>
    </source>
</evidence>
<protein>
    <recommendedName>
        <fullName evidence="1">DUF1854 domain-containing protein</fullName>
    </recommendedName>
</protein>
<comment type="caution">
    <text evidence="2">The sequence shown here is derived from an EMBL/GenBank/DDBJ whole genome shotgun (WGS) entry which is preliminary data.</text>
</comment>
<dbReference type="OrthoDB" id="212426at2"/>
<proteinExistence type="predicted"/>
<accession>F5REH4</accession>
<dbReference type="EMBL" id="AFHG01000052">
    <property type="protein sequence ID" value="EGK71305.1"/>
    <property type="molecule type" value="Genomic_DNA"/>
</dbReference>
<dbReference type="eggNOG" id="ENOG5031GY9">
    <property type="taxonomic scope" value="Bacteria"/>
</dbReference>
<organism evidence="2 3">
    <name type="scientific">Methyloversatilis universalis (strain ATCC BAA-1314 / DSM 25237 / JCM 13912 / CCUG 52030 / FAM5)</name>
    <dbReference type="NCBI Taxonomy" id="1000565"/>
    <lineage>
        <taxon>Bacteria</taxon>
        <taxon>Pseudomonadati</taxon>
        <taxon>Pseudomonadota</taxon>
        <taxon>Betaproteobacteria</taxon>
        <taxon>Nitrosomonadales</taxon>
        <taxon>Sterolibacteriaceae</taxon>
        <taxon>Methyloversatilis</taxon>
    </lineage>
</organism>
<feature type="domain" description="DUF1854" evidence="1">
    <location>
        <begin position="23"/>
        <end position="152"/>
    </location>
</feature>